<accession>D8K9A8</accession>
<name>D8K9A8_NITWC</name>
<dbReference type="HOGENOM" id="CLU_2494757_0_0_6"/>
<dbReference type="Proteomes" id="UP000000393">
    <property type="component" value="Chromosome"/>
</dbReference>
<dbReference type="AlphaFoldDB" id="D8K9A8"/>
<evidence type="ECO:0000313" key="1">
    <source>
        <dbReference type="EMBL" id="ADJ29251.1"/>
    </source>
</evidence>
<protein>
    <submittedName>
        <fullName evidence="1">Uncharacterized protein</fullName>
    </submittedName>
</protein>
<dbReference type="RefSeq" id="WP_013221321.1">
    <property type="nucleotide sequence ID" value="NC_014315.1"/>
</dbReference>
<proteinExistence type="predicted"/>
<dbReference type="STRING" id="105559.Nwat_2439"/>
<evidence type="ECO:0000313" key="2">
    <source>
        <dbReference type="Proteomes" id="UP000000393"/>
    </source>
</evidence>
<reference evidence="1 2" key="1">
    <citation type="submission" date="2010-06" db="EMBL/GenBank/DDBJ databases">
        <title>Complete sequence of chromosome of Nitrosococcus watsoni C-113.</title>
        <authorList>
            <consortium name="US DOE Joint Genome Institute"/>
            <person name="Lucas S."/>
            <person name="Copeland A."/>
            <person name="Lapidus A."/>
            <person name="Cheng J.-F."/>
            <person name="Bruce D."/>
            <person name="Goodwin L."/>
            <person name="Pitluck S."/>
            <person name="Malfatti S.A."/>
            <person name="Chain P.S.G."/>
            <person name="Land M."/>
            <person name="Hauser L."/>
            <person name="Kyrpides N."/>
            <person name="Ivanova N."/>
            <person name="Cambell M.A."/>
            <person name="Heidelberg J.F."/>
            <person name="Klotz M.G."/>
            <person name="Woyke T."/>
        </authorList>
    </citation>
    <scope>NUCLEOTIDE SEQUENCE [LARGE SCALE GENOMIC DNA]</scope>
    <source>
        <strain evidence="1 2">C-113</strain>
    </source>
</reference>
<organism evidence="1 2">
    <name type="scientific">Nitrosococcus watsoni (strain C-113)</name>
    <dbReference type="NCBI Taxonomy" id="105559"/>
    <lineage>
        <taxon>Bacteria</taxon>
        <taxon>Pseudomonadati</taxon>
        <taxon>Pseudomonadota</taxon>
        <taxon>Gammaproteobacteria</taxon>
        <taxon>Chromatiales</taxon>
        <taxon>Chromatiaceae</taxon>
        <taxon>Nitrosococcus</taxon>
    </lineage>
</organism>
<sequence length="86" mass="9699">MKYYRWLGGMPLLLWGILATPLVASEGNLDQGWFLNACQQTLTQETDTPQTALTGGHCYGYFEGLRHAGEVANDLVTRPELWDRQL</sequence>
<dbReference type="KEGG" id="nwa:Nwat_2439"/>
<dbReference type="EMBL" id="CP002086">
    <property type="protein sequence ID" value="ADJ29251.1"/>
    <property type="molecule type" value="Genomic_DNA"/>
</dbReference>
<gene>
    <name evidence="1" type="ordered locus">Nwat_2439</name>
</gene>
<keyword evidence="2" id="KW-1185">Reference proteome</keyword>